<organism evidence="3">
    <name type="scientific">Desulfatirhabdium butyrativorans</name>
    <dbReference type="NCBI Taxonomy" id="340467"/>
    <lineage>
        <taxon>Bacteria</taxon>
        <taxon>Pseudomonadati</taxon>
        <taxon>Thermodesulfobacteriota</taxon>
        <taxon>Desulfobacteria</taxon>
        <taxon>Desulfobacterales</taxon>
        <taxon>Desulfatirhabdiaceae</taxon>
        <taxon>Desulfatirhabdium</taxon>
    </lineage>
</organism>
<dbReference type="InterPro" id="IPR010172">
    <property type="entry name" value="CRISPR-assoc_prot_TM1791"/>
</dbReference>
<feature type="domain" description="CRISPR type III-associated protein" evidence="2">
    <location>
        <begin position="109"/>
        <end position="269"/>
    </location>
</feature>
<dbReference type="Pfam" id="PF03787">
    <property type="entry name" value="RAMPs"/>
    <property type="match status" value="1"/>
</dbReference>
<dbReference type="NCBIfam" id="TIGR01898">
    <property type="entry name" value="cas_TM1791_cmr6"/>
    <property type="match status" value="1"/>
</dbReference>
<dbReference type="GO" id="GO:0051607">
    <property type="term" value="P:defense response to virus"/>
    <property type="evidence" value="ECO:0007669"/>
    <property type="project" value="UniProtKB-KW"/>
</dbReference>
<evidence type="ECO:0000313" key="3">
    <source>
        <dbReference type="EMBL" id="HGU33783.1"/>
    </source>
</evidence>
<accession>A0A7C4RTN7</accession>
<dbReference type="PANTHER" id="PTHR39965:SF1">
    <property type="entry name" value="CRISPR SYSTEM CMR SUBUNIT CMR6"/>
    <property type="match status" value="1"/>
</dbReference>
<sequence length="274" mass="30423">MAQTDGPGQKGLRGIGRDASMTQLCRTVLKTMLGDHADLRVQPHPGLLLSMGLDVFPEGEKAGEIKRKHIERLCRTTASDFYRDAFSRWKSLTQDVRRFAVLEARIQGRLYIGTTRDTPLETGITVHHTYGMPMIPGSSVKGLCRSQSDSIADKEVVEYLFGNDWGEKDEAAVISGGIVYHDAWWVPEGQPFVSEVVTVHHQEYYGSCGETPATDFDSPIPAPQIATQGKFYFVIEGPQAWAELARHLLRQALEHQGIGGKRSSGYGYLNVFLK</sequence>
<dbReference type="PANTHER" id="PTHR39965">
    <property type="entry name" value="CRISPR SYSTEM CMR SUBUNIT CMR6"/>
    <property type="match status" value="1"/>
</dbReference>
<name>A0A7C4RTN7_9BACT</name>
<dbReference type="AlphaFoldDB" id="A0A7C4RTN7"/>
<dbReference type="EMBL" id="DSUH01000303">
    <property type="protein sequence ID" value="HGU33783.1"/>
    <property type="molecule type" value="Genomic_DNA"/>
</dbReference>
<protein>
    <submittedName>
        <fullName evidence="3">Type III-B CRISPR module RAMP protein Cmr6</fullName>
    </submittedName>
</protein>
<comment type="caution">
    <text evidence="3">The sequence shown here is derived from an EMBL/GenBank/DDBJ whole genome shotgun (WGS) entry which is preliminary data.</text>
</comment>
<gene>
    <name evidence="3" type="primary">cmr6</name>
    <name evidence="3" type="ORF">ENS29_13155</name>
</gene>
<reference evidence="3" key="1">
    <citation type="journal article" date="2020" name="mSystems">
        <title>Genome- and Community-Level Interaction Insights into Carbon Utilization and Element Cycling Functions of Hydrothermarchaeota in Hydrothermal Sediment.</title>
        <authorList>
            <person name="Zhou Z."/>
            <person name="Liu Y."/>
            <person name="Xu W."/>
            <person name="Pan J."/>
            <person name="Luo Z.H."/>
            <person name="Li M."/>
        </authorList>
    </citation>
    <scope>NUCLEOTIDE SEQUENCE [LARGE SCALE GENOMIC DNA]</scope>
    <source>
        <strain evidence="3">SpSt-477</strain>
    </source>
</reference>
<evidence type="ECO:0000256" key="1">
    <source>
        <dbReference type="ARBA" id="ARBA00023118"/>
    </source>
</evidence>
<evidence type="ECO:0000259" key="2">
    <source>
        <dbReference type="Pfam" id="PF03787"/>
    </source>
</evidence>
<keyword evidence="1" id="KW-0051">Antiviral defense</keyword>
<dbReference type="InterPro" id="IPR005537">
    <property type="entry name" value="RAMP_III_fam"/>
</dbReference>
<proteinExistence type="predicted"/>